<name>A0A2J6PZ27_9HELO</name>
<dbReference type="AlphaFoldDB" id="A0A2J6PZ27"/>
<dbReference type="Gene3D" id="3.90.25.10">
    <property type="entry name" value="UDP-galactose 4-epimerase, domain 1"/>
    <property type="match status" value="1"/>
</dbReference>
<dbReference type="CDD" id="cd05259">
    <property type="entry name" value="PCBER_SDR_a"/>
    <property type="match status" value="1"/>
</dbReference>
<dbReference type="EMBL" id="KZ613490">
    <property type="protein sequence ID" value="PMD19300.1"/>
    <property type="molecule type" value="Genomic_DNA"/>
</dbReference>
<evidence type="ECO:0000259" key="3">
    <source>
        <dbReference type="Pfam" id="PF05368"/>
    </source>
</evidence>
<dbReference type="Proteomes" id="UP000235672">
    <property type="component" value="Unassembled WGS sequence"/>
</dbReference>
<dbReference type="Gene3D" id="3.40.50.720">
    <property type="entry name" value="NAD(P)-binding Rossmann-like Domain"/>
    <property type="match status" value="1"/>
</dbReference>
<dbReference type="PANTHER" id="PTHR47706:SF11">
    <property type="entry name" value="ISOFLAVONE REDUCTASE FAMILY PROTEIN (AFU_ORTHOLOGUE AFUA_1G12510)"/>
    <property type="match status" value="1"/>
</dbReference>
<dbReference type="SUPFAM" id="SSF51735">
    <property type="entry name" value="NAD(P)-binding Rossmann-fold domains"/>
    <property type="match status" value="1"/>
</dbReference>
<dbReference type="OrthoDB" id="419598at2759"/>
<sequence>MAPKKENLLLLGATGYIGSYILEQILAAKSNFGKISIFTSPSTATNKPAELEKLKSQGVSVIIGDTSNASELLRAFDGIDTVISAAGRPIIAQQIDWINVAIQAPSVKRFFPSEYGTDIEYDATSADEVPHQQKLKVRAALRKQEKEGKGLDYTFVVTGPFAYGYLGKPRGGLGGFDVKAKRAVVLGDGKGKISLTTDPDVGKLVVAALLHPEEAKNRALRVNSFTTTPLDIIAEFEKQTGGEKWEVEYHSLEEARESEKKAYEEGSPVAVGFTLRRIWAEGRTLYEKRDNGVIGAEEGLDTLADAVKVAIENQTGR</sequence>
<dbReference type="GO" id="GO:0016491">
    <property type="term" value="F:oxidoreductase activity"/>
    <property type="evidence" value="ECO:0007669"/>
    <property type="project" value="UniProtKB-KW"/>
</dbReference>
<dbReference type="Pfam" id="PF05368">
    <property type="entry name" value="NmrA"/>
    <property type="match status" value="1"/>
</dbReference>
<keyword evidence="2" id="KW-0560">Oxidoreductase</keyword>
<evidence type="ECO:0000256" key="2">
    <source>
        <dbReference type="ARBA" id="ARBA00023002"/>
    </source>
</evidence>
<dbReference type="STRING" id="1745343.A0A2J6PZ27"/>
<reference evidence="4 5" key="1">
    <citation type="submission" date="2016-05" db="EMBL/GenBank/DDBJ databases">
        <title>A degradative enzymes factory behind the ericoid mycorrhizal symbiosis.</title>
        <authorList>
            <consortium name="DOE Joint Genome Institute"/>
            <person name="Martino E."/>
            <person name="Morin E."/>
            <person name="Grelet G."/>
            <person name="Kuo A."/>
            <person name="Kohler A."/>
            <person name="Daghino S."/>
            <person name="Barry K."/>
            <person name="Choi C."/>
            <person name="Cichocki N."/>
            <person name="Clum A."/>
            <person name="Copeland A."/>
            <person name="Hainaut M."/>
            <person name="Haridas S."/>
            <person name="Labutti K."/>
            <person name="Lindquist E."/>
            <person name="Lipzen A."/>
            <person name="Khouja H.-R."/>
            <person name="Murat C."/>
            <person name="Ohm R."/>
            <person name="Olson A."/>
            <person name="Spatafora J."/>
            <person name="Veneault-Fourrey C."/>
            <person name="Henrissat B."/>
            <person name="Grigoriev I."/>
            <person name="Martin F."/>
            <person name="Perotto S."/>
        </authorList>
    </citation>
    <scope>NUCLEOTIDE SEQUENCE [LARGE SCALE GENOMIC DNA]</scope>
    <source>
        <strain evidence="4 5">UAMH 7357</strain>
    </source>
</reference>
<keyword evidence="1" id="KW-0521">NADP</keyword>
<keyword evidence="5" id="KW-1185">Reference proteome</keyword>
<dbReference type="PANTHER" id="PTHR47706">
    <property type="entry name" value="NMRA-LIKE FAMILY PROTEIN"/>
    <property type="match status" value="1"/>
</dbReference>
<dbReference type="InterPro" id="IPR045312">
    <property type="entry name" value="PCBER-like"/>
</dbReference>
<gene>
    <name evidence="4" type="ORF">NA56DRAFT_603311</name>
</gene>
<accession>A0A2J6PZ27</accession>
<evidence type="ECO:0000313" key="4">
    <source>
        <dbReference type="EMBL" id="PMD19300.1"/>
    </source>
</evidence>
<feature type="domain" description="NmrA-like" evidence="3">
    <location>
        <begin position="5"/>
        <end position="242"/>
    </location>
</feature>
<organism evidence="4 5">
    <name type="scientific">Hyaloscypha hepaticicola</name>
    <dbReference type="NCBI Taxonomy" id="2082293"/>
    <lineage>
        <taxon>Eukaryota</taxon>
        <taxon>Fungi</taxon>
        <taxon>Dikarya</taxon>
        <taxon>Ascomycota</taxon>
        <taxon>Pezizomycotina</taxon>
        <taxon>Leotiomycetes</taxon>
        <taxon>Helotiales</taxon>
        <taxon>Hyaloscyphaceae</taxon>
        <taxon>Hyaloscypha</taxon>
    </lineage>
</organism>
<dbReference type="InterPro" id="IPR051609">
    <property type="entry name" value="NmrA/Isoflavone_reductase-like"/>
</dbReference>
<proteinExistence type="predicted"/>
<evidence type="ECO:0000256" key="1">
    <source>
        <dbReference type="ARBA" id="ARBA00022857"/>
    </source>
</evidence>
<dbReference type="InterPro" id="IPR008030">
    <property type="entry name" value="NmrA-like"/>
</dbReference>
<dbReference type="InterPro" id="IPR036291">
    <property type="entry name" value="NAD(P)-bd_dom_sf"/>
</dbReference>
<protein>
    <submittedName>
        <fullName evidence="4">Isoflavone reductase</fullName>
    </submittedName>
</protein>
<evidence type="ECO:0000313" key="5">
    <source>
        <dbReference type="Proteomes" id="UP000235672"/>
    </source>
</evidence>